<keyword evidence="1" id="KW-0472">Membrane</keyword>
<evidence type="ECO:0000313" key="3">
    <source>
        <dbReference type="Proteomes" id="UP000643610"/>
    </source>
</evidence>
<sequence length="301" mass="33376">MEHIEKVIIGLILFIVTSVVAYLFRMRQLYAAAPKLYRHAPISRAGSLCELIVYNKGNQAEESIQVALDPDLKLELLASSSSDISLESATLKVDRLHKGCEASAMLLVENGLLDHTKILSVSSKAKKGTVCKKVSDVPPNFALTFLFFAFLIGFFPAMIYGIKVYESLNASYVEYRLREPYKAGWSNLASYHASDLRTSYSDQEFPIRASSRQAESSKKTDLTFEVYNKTALPMTVYVDLQGKREIGSPYFASVEVAPMSKGTLAVREPEPSSEASPSKLEFSIKSGSEFVHGLLFESARK</sequence>
<protein>
    <recommendedName>
        <fullName evidence="4">DUF3426 domain-containing protein</fullName>
    </recommendedName>
</protein>
<accession>A0ABR6XPU8</accession>
<keyword evidence="3" id="KW-1185">Reference proteome</keyword>
<feature type="transmembrane region" description="Helical" evidence="1">
    <location>
        <begin position="6"/>
        <end position="24"/>
    </location>
</feature>
<dbReference type="RefSeq" id="WP_186890562.1">
    <property type="nucleotide sequence ID" value="NZ_JACOFU010000003.1"/>
</dbReference>
<evidence type="ECO:0000256" key="1">
    <source>
        <dbReference type="SAM" id="Phobius"/>
    </source>
</evidence>
<reference evidence="2 3" key="1">
    <citation type="submission" date="2020-08" db="EMBL/GenBank/DDBJ databases">
        <title>Novel species isolated from subtropical streams in China.</title>
        <authorList>
            <person name="Lu H."/>
        </authorList>
    </citation>
    <scope>NUCLEOTIDE SEQUENCE [LARGE SCALE GENOMIC DNA]</scope>
    <source>
        <strain evidence="2 3">KCTC 52442</strain>
    </source>
</reference>
<name>A0ABR6XPU8_9BURK</name>
<evidence type="ECO:0008006" key="4">
    <source>
        <dbReference type="Google" id="ProtNLM"/>
    </source>
</evidence>
<proteinExistence type="predicted"/>
<gene>
    <name evidence="2" type="ORF">H8K33_08305</name>
</gene>
<feature type="transmembrane region" description="Helical" evidence="1">
    <location>
        <begin position="141"/>
        <end position="162"/>
    </location>
</feature>
<dbReference type="EMBL" id="JACOFU010000003">
    <property type="protein sequence ID" value="MBC3831509.1"/>
    <property type="molecule type" value="Genomic_DNA"/>
</dbReference>
<evidence type="ECO:0000313" key="2">
    <source>
        <dbReference type="EMBL" id="MBC3831509.1"/>
    </source>
</evidence>
<keyword evidence="1" id="KW-1133">Transmembrane helix</keyword>
<organism evidence="2 3">
    <name type="scientific">Undibacterium amnicola</name>
    <dbReference type="NCBI Taxonomy" id="1834038"/>
    <lineage>
        <taxon>Bacteria</taxon>
        <taxon>Pseudomonadati</taxon>
        <taxon>Pseudomonadota</taxon>
        <taxon>Betaproteobacteria</taxon>
        <taxon>Burkholderiales</taxon>
        <taxon>Oxalobacteraceae</taxon>
        <taxon>Undibacterium</taxon>
    </lineage>
</organism>
<comment type="caution">
    <text evidence="2">The sequence shown here is derived from an EMBL/GenBank/DDBJ whole genome shotgun (WGS) entry which is preliminary data.</text>
</comment>
<dbReference type="Proteomes" id="UP000643610">
    <property type="component" value="Unassembled WGS sequence"/>
</dbReference>
<keyword evidence="1" id="KW-0812">Transmembrane</keyword>